<feature type="transmembrane region" description="Helical" evidence="5">
    <location>
        <begin position="56"/>
        <end position="79"/>
    </location>
</feature>
<organism evidence="7 8">
    <name type="scientific">Emcibacter nanhaiensis</name>
    <dbReference type="NCBI Taxonomy" id="1505037"/>
    <lineage>
        <taxon>Bacteria</taxon>
        <taxon>Pseudomonadati</taxon>
        <taxon>Pseudomonadota</taxon>
        <taxon>Alphaproteobacteria</taxon>
        <taxon>Emcibacterales</taxon>
        <taxon>Emcibacteraceae</taxon>
        <taxon>Emcibacter</taxon>
    </lineage>
</organism>
<dbReference type="InterPro" id="IPR011701">
    <property type="entry name" value="MFS"/>
</dbReference>
<feature type="domain" description="Major facilitator superfamily (MFS) profile" evidence="6">
    <location>
        <begin position="21"/>
        <end position="432"/>
    </location>
</feature>
<dbReference type="Proteomes" id="UP000319148">
    <property type="component" value="Unassembled WGS sequence"/>
</dbReference>
<protein>
    <submittedName>
        <fullName evidence="7">MFS transporter</fullName>
    </submittedName>
</protein>
<name>A0A501PF89_9PROT</name>
<dbReference type="InterPro" id="IPR036259">
    <property type="entry name" value="MFS_trans_sf"/>
</dbReference>
<feature type="transmembrane region" description="Helical" evidence="5">
    <location>
        <begin position="112"/>
        <end position="132"/>
    </location>
</feature>
<dbReference type="SUPFAM" id="SSF103473">
    <property type="entry name" value="MFS general substrate transporter"/>
    <property type="match status" value="1"/>
</dbReference>
<evidence type="ECO:0000313" key="7">
    <source>
        <dbReference type="EMBL" id="TPD59083.1"/>
    </source>
</evidence>
<dbReference type="OrthoDB" id="9784658at2"/>
<evidence type="ECO:0000256" key="1">
    <source>
        <dbReference type="ARBA" id="ARBA00004141"/>
    </source>
</evidence>
<dbReference type="PROSITE" id="PS00216">
    <property type="entry name" value="SUGAR_TRANSPORT_1"/>
    <property type="match status" value="1"/>
</dbReference>
<evidence type="ECO:0000256" key="3">
    <source>
        <dbReference type="ARBA" id="ARBA00022989"/>
    </source>
</evidence>
<feature type="transmembrane region" description="Helical" evidence="5">
    <location>
        <begin position="144"/>
        <end position="167"/>
    </location>
</feature>
<proteinExistence type="predicted"/>
<feature type="transmembrane region" description="Helical" evidence="5">
    <location>
        <begin position="407"/>
        <end position="427"/>
    </location>
</feature>
<evidence type="ECO:0000313" key="8">
    <source>
        <dbReference type="Proteomes" id="UP000319148"/>
    </source>
</evidence>
<evidence type="ECO:0000256" key="5">
    <source>
        <dbReference type="SAM" id="Phobius"/>
    </source>
</evidence>
<feature type="transmembrane region" description="Helical" evidence="5">
    <location>
        <begin position="377"/>
        <end position="401"/>
    </location>
</feature>
<dbReference type="EMBL" id="VFIY01000015">
    <property type="protein sequence ID" value="TPD59083.1"/>
    <property type="molecule type" value="Genomic_DNA"/>
</dbReference>
<dbReference type="PROSITE" id="PS50850">
    <property type="entry name" value="MFS"/>
    <property type="match status" value="1"/>
</dbReference>
<dbReference type="GO" id="GO:0005886">
    <property type="term" value="C:plasma membrane"/>
    <property type="evidence" value="ECO:0007669"/>
    <property type="project" value="TreeGrafter"/>
</dbReference>
<dbReference type="AlphaFoldDB" id="A0A501PF89"/>
<feature type="transmembrane region" description="Helical" evidence="5">
    <location>
        <begin position="342"/>
        <end position="365"/>
    </location>
</feature>
<dbReference type="PANTHER" id="PTHR23508">
    <property type="entry name" value="CARBOXYLIC ACID TRANSPORTER PROTEIN HOMOLOG"/>
    <property type="match status" value="1"/>
</dbReference>
<dbReference type="RefSeq" id="WP_139941302.1">
    <property type="nucleotide sequence ID" value="NZ_JBHSYP010000002.1"/>
</dbReference>
<evidence type="ECO:0000256" key="2">
    <source>
        <dbReference type="ARBA" id="ARBA00022692"/>
    </source>
</evidence>
<feature type="transmembrane region" description="Helical" evidence="5">
    <location>
        <begin position="86"/>
        <end position="106"/>
    </location>
</feature>
<accession>A0A501PF89</accession>
<evidence type="ECO:0000256" key="4">
    <source>
        <dbReference type="ARBA" id="ARBA00023136"/>
    </source>
</evidence>
<feature type="transmembrane region" description="Helical" evidence="5">
    <location>
        <begin position="173"/>
        <end position="195"/>
    </location>
</feature>
<dbReference type="Gene3D" id="1.20.1250.20">
    <property type="entry name" value="MFS general substrate transporter like domains"/>
    <property type="match status" value="1"/>
</dbReference>
<dbReference type="GO" id="GO:0046943">
    <property type="term" value="F:carboxylic acid transmembrane transporter activity"/>
    <property type="evidence" value="ECO:0007669"/>
    <property type="project" value="TreeGrafter"/>
</dbReference>
<dbReference type="InterPro" id="IPR020846">
    <property type="entry name" value="MFS_dom"/>
</dbReference>
<keyword evidence="8" id="KW-1185">Reference proteome</keyword>
<comment type="subcellular location">
    <subcellularLocation>
        <location evidence="1">Membrane</location>
        <topology evidence="1">Multi-pass membrane protein</topology>
    </subcellularLocation>
</comment>
<evidence type="ECO:0000259" key="6">
    <source>
        <dbReference type="PROSITE" id="PS50850"/>
    </source>
</evidence>
<keyword evidence="2 5" id="KW-0812">Transmembrane</keyword>
<dbReference type="Pfam" id="PF07690">
    <property type="entry name" value="MFS_1"/>
    <property type="match status" value="2"/>
</dbReference>
<feature type="transmembrane region" description="Helical" evidence="5">
    <location>
        <begin position="20"/>
        <end position="44"/>
    </location>
</feature>
<comment type="caution">
    <text evidence="7">The sequence shown here is derived from an EMBL/GenBank/DDBJ whole genome shotgun (WGS) entry which is preliminary data.</text>
</comment>
<sequence>MNTDPRDIIDREPMSGLQIFAVGICIFLNALDGFDVLAITFAAPGIAEDWGLGADAIGIVLLTGLAGMAAGSLFLAPLADRFGRRAAILGSLVTMGVGMLLSATAMDIITMSVYRVITGLGIGAMLASINAMAAEYSNAKRRDFAVSLMTIGYPVGGVLGGSVAVVLLQHYSWHSVFVFGGLVTLAIIPLVLLFLPESIEFLSHSKGAAALDKINKILRRMKHQPADHIAEPHAEEARAGFKELFATGQRNKTLALAFSYFLHITTFYYVLGWVPYIVTELGFDKAVGTSVSVWVNIGGIIGGSILGWVATFFGMRKLVIGIMLATAAAVIAFGQVTPQIELLKLVGFILGCFVFGGVVGLYALIAKNFPTKLRASGTGFVIGMGRGGSLISPALTGYLFALGMDRGGVAIIMAMGSIIAAVALIFAKQLQDDVQAEK</sequence>
<gene>
    <name evidence="7" type="ORF">FIV46_12675</name>
</gene>
<dbReference type="InterPro" id="IPR005829">
    <property type="entry name" value="Sugar_transporter_CS"/>
</dbReference>
<dbReference type="PANTHER" id="PTHR23508:SF10">
    <property type="entry name" value="CARBOXYLIC ACID TRANSPORTER PROTEIN HOMOLOG"/>
    <property type="match status" value="1"/>
</dbReference>
<reference evidence="8" key="1">
    <citation type="submission" date="2019-06" db="EMBL/GenBank/DDBJ databases">
        <title>The complete genome of Emcibacter congregatus ZYLT.</title>
        <authorList>
            <person name="Zhao Z."/>
        </authorList>
    </citation>
    <scope>NUCLEOTIDE SEQUENCE [LARGE SCALE GENOMIC DNA]</scope>
    <source>
        <strain evidence="8">MCCC 1A06723</strain>
    </source>
</reference>
<feature type="transmembrane region" description="Helical" evidence="5">
    <location>
        <begin position="318"/>
        <end position="336"/>
    </location>
</feature>
<feature type="transmembrane region" description="Helical" evidence="5">
    <location>
        <begin position="253"/>
        <end position="271"/>
    </location>
</feature>
<keyword evidence="4 5" id="KW-0472">Membrane</keyword>
<feature type="transmembrane region" description="Helical" evidence="5">
    <location>
        <begin position="291"/>
        <end position="311"/>
    </location>
</feature>
<keyword evidence="3 5" id="KW-1133">Transmembrane helix</keyword>